<reference evidence="2" key="2">
    <citation type="submission" date="2020-10" db="UniProtKB">
        <authorList>
            <consortium name="WormBaseParasite"/>
        </authorList>
    </citation>
    <scope>IDENTIFICATION</scope>
</reference>
<reference evidence="1" key="1">
    <citation type="journal article" date="2013" name="Genetics">
        <title>The draft genome and transcriptome of Panagrellus redivivus are shaped by the harsh demands of a free-living lifestyle.</title>
        <authorList>
            <person name="Srinivasan J."/>
            <person name="Dillman A.R."/>
            <person name="Macchietto M.G."/>
            <person name="Heikkinen L."/>
            <person name="Lakso M."/>
            <person name="Fracchia K.M."/>
            <person name="Antoshechkin I."/>
            <person name="Mortazavi A."/>
            <person name="Wong G."/>
            <person name="Sternberg P.W."/>
        </authorList>
    </citation>
    <scope>NUCLEOTIDE SEQUENCE [LARGE SCALE GENOMIC DNA]</scope>
    <source>
        <strain evidence="1">MT8872</strain>
    </source>
</reference>
<dbReference type="AlphaFoldDB" id="A0A7E4VMF9"/>
<name>A0A7E4VMF9_PANRE</name>
<proteinExistence type="predicted"/>
<accession>A0A7E4VMF9</accession>
<evidence type="ECO:0000313" key="1">
    <source>
        <dbReference type="Proteomes" id="UP000492821"/>
    </source>
</evidence>
<dbReference type="WBParaSite" id="Pan_g22727.t1">
    <property type="protein sequence ID" value="Pan_g22727.t1"/>
    <property type="gene ID" value="Pan_g22727"/>
</dbReference>
<evidence type="ECO:0000313" key="2">
    <source>
        <dbReference type="WBParaSite" id="Pan_g22727.t1"/>
    </source>
</evidence>
<sequence length="184" mass="20578">MVFLKAKDVAVNVPRCWQHAVNVAMNDVKQGLLHSFIRHHWQWEAALPKLSTIKNQLPDSIQDLIKAISTLPLHSLKRVNAENNMVTALSNPSSEVKNALCTAQALMHEFLQKHLPASTNVVIAQNKKGQKQARIVVPSTQGPRTLVIATNNASPKARSKASMVESITTMYFERNSKSKKQYKF</sequence>
<organism evidence="1 2">
    <name type="scientific">Panagrellus redivivus</name>
    <name type="common">Microworm</name>
    <dbReference type="NCBI Taxonomy" id="6233"/>
    <lineage>
        <taxon>Eukaryota</taxon>
        <taxon>Metazoa</taxon>
        <taxon>Ecdysozoa</taxon>
        <taxon>Nematoda</taxon>
        <taxon>Chromadorea</taxon>
        <taxon>Rhabditida</taxon>
        <taxon>Tylenchina</taxon>
        <taxon>Panagrolaimomorpha</taxon>
        <taxon>Panagrolaimoidea</taxon>
        <taxon>Panagrolaimidae</taxon>
        <taxon>Panagrellus</taxon>
    </lineage>
</organism>
<protein>
    <submittedName>
        <fullName evidence="2">DRBM domain-containing protein</fullName>
    </submittedName>
</protein>
<dbReference type="Proteomes" id="UP000492821">
    <property type="component" value="Unassembled WGS sequence"/>
</dbReference>
<keyword evidence="1" id="KW-1185">Reference proteome</keyword>